<keyword evidence="3" id="KW-1185">Reference proteome</keyword>
<dbReference type="CDD" id="cd00093">
    <property type="entry name" value="HTH_XRE"/>
    <property type="match status" value="1"/>
</dbReference>
<dbReference type="SMART" id="SM00530">
    <property type="entry name" value="HTH_XRE"/>
    <property type="match status" value="1"/>
</dbReference>
<protein>
    <submittedName>
        <fullName evidence="2">Helix-turn-helix domain protein</fullName>
    </submittedName>
</protein>
<name>A0A564TTI6_9FIRM</name>
<organism evidence="2 3">
    <name type="scientific">Blautia obeum</name>
    <dbReference type="NCBI Taxonomy" id="40520"/>
    <lineage>
        <taxon>Bacteria</taxon>
        <taxon>Bacillati</taxon>
        <taxon>Bacillota</taxon>
        <taxon>Clostridia</taxon>
        <taxon>Lachnospirales</taxon>
        <taxon>Lachnospiraceae</taxon>
        <taxon>Blautia</taxon>
    </lineage>
</organism>
<gene>
    <name evidence="2" type="ORF">ROSSTS7063_01987</name>
</gene>
<dbReference type="EMBL" id="CABHNB010000030">
    <property type="protein sequence ID" value="VUX10536.1"/>
    <property type="molecule type" value="Genomic_DNA"/>
</dbReference>
<dbReference type="InterPro" id="IPR010982">
    <property type="entry name" value="Lambda_DNA-bd_dom_sf"/>
</dbReference>
<reference evidence="2 3" key="1">
    <citation type="submission" date="2019-07" db="EMBL/GenBank/DDBJ databases">
        <authorList>
            <person name="Hibberd C M."/>
            <person name="Gehrig L. J."/>
            <person name="Chang H.-W."/>
            <person name="Venkatesh S."/>
        </authorList>
    </citation>
    <scope>NUCLEOTIDE SEQUENCE [LARGE SCALE GENOMIC DNA]</scope>
    <source>
        <strain evidence="2">Ruminococcus_obeum_SSTS_Bg7063</strain>
    </source>
</reference>
<dbReference type="PROSITE" id="PS50943">
    <property type="entry name" value="HTH_CROC1"/>
    <property type="match status" value="1"/>
</dbReference>
<dbReference type="Gene3D" id="1.10.260.40">
    <property type="entry name" value="lambda repressor-like DNA-binding domains"/>
    <property type="match status" value="1"/>
</dbReference>
<dbReference type="Proteomes" id="UP000409147">
    <property type="component" value="Unassembled WGS sequence"/>
</dbReference>
<proteinExistence type="predicted"/>
<dbReference type="GO" id="GO:0003677">
    <property type="term" value="F:DNA binding"/>
    <property type="evidence" value="ECO:0007669"/>
    <property type="project" value="InterPro"/>
</dbReference>
<evidence type="ECO:0000313" key="2">
    <source>
        <dbReference type="EMBL" id="VUX10536.1"/>
    </source>
</evidence>
<dbReference type="Pfam" id="PF01381">
    <property type="entry name" value="HTH_3"/>
    <property type="match status" value="1"/>
</dbReference>
<sequence length="112" mass="12656">MNLYERINLICKEKGITGKELGEKLGLKKSPLTDWKNQKSKPTVDQIIMMCEIFATSADYLLLEKNTSDLTKEDEKEIIAAYKNAVPAIQEAVRKLLDVPEKNEKSSDLKIG</sequence>
<accession>A0A564TTI6</accession>
<evidence type="ECO:0000259" key="1">
    <source>
        <dbReference type="PROSITE" id="PS50943"/>
    </source>
</evidence>
<dbReference type="RefSeq" id="WP_144369151.1">
    <property type="nucleotide sequence ID" value="NZ_CABHNB010000030.1"/>
</dbReference>
<dbReference type="AlphaFoldDB" id="A0A564TTI6"/>
<evidence type="ECO:0000313" key="3">
    <source>
        <dbReference type="Proteomes" id="UP000409147"/>
    </source>
</evidence>
<dbReference type="SUPFAM" id="SSF47413">
    <property type="entry name" value="lambda repressor-like DNA-binding domains"/>
    <property type="match status" value="1"/>
</dbReference>
<dbReference type="InterPro" id="IPR001387">
    <property type="entry name" value="Cro/C1-type_HTH"/>
</dbReference>
<feature type="domain" description="HTH cro/C1-type" evidence="1">
    <location>
        <begin position="7"/>
        <end position="61"/>
    </location>
</feature>